<dbReference type="AlphaFoldDB" id="A0A5C6ESD2"/>
<proteinExistence type="predicted"/>
<dbReference type="InterPro" id="IPR025329">
    <property type="entry name" value="DUF4235"/>
</dbReference>
<gene>
    <name evidence="1" type="ORF">Poly59_28560</name>
</gene>
<comment type="caution">
    <text evidence="1">The sequence shown here is derived from an EMBL/GenBank/DDBJ whole genome shotgun (WGS) entry which is preliminary data.</text>
</comment>
<evidence type="ECO:0000313" key="1">
    <source>
        <dbReference type="EMBL" id="TWU51264.1"/>
    </source>
</evidence>
<keyword evidence="2" id="KW-1185">Reference proteome</keyword>
<sequence>MKRELRERFHDVRGSAEERFGSEPDQRNVGIGKTEIVLSFAMVIGATVLARNALQAVWRTALECDSPMNLASLEVVRRDVLVWGAFSGALLGVMRKASRRSLSNVCSNLVSRYGGADVR</sequence>
<dbReference type="Proteomes" id="UP000317977">
    <property type="component" value="Unassembled WGS sequence"/>
</dbReference>
<protein>
    <submittedName>
        <fullName evidence="1">Uncharacterized protein</fullName>
    </submittedName>
</protein>
<evidence type="ECO:0000313" key="2">
    <source>
        <dbReference type="Proteomes" id="UP000317977"/>
    </source>
</evidence>
<reference evidence="1 2" key="1">
    <citation type="submission" date="2019-02" db="EMBL/GenBank/DDBJ databases">
        <title>Deep-cultivation of Planctomycetes and their phenomic and genomic characterization uncovers novel biology.</title>
        <authorList>
            <person name="Wiegand S."/>
            <person name="Jogler M."/>
            <person name="Boedeker C."/>
            <person name="Pinto D."/>
            <person name="Vollmers J."/>
            <person name="Rivas-Marin E."/>
            <person name="Kohn T."/>
            <person name="Peeters S.H."/>
            <person name="Heuer A."/>
            <person name="Rast P."/>
            <person name="Oberbeckmann S."/>
            <person name="Bunk B."/>
            <person name="Jeske O."/>
            <person name="Meyerdierks A."/>
            <person name="Storesund J.E."/>
            <person name="Kallscheuer N."/>
            <person name="Luecker S."/>
            <person name="Lage O.M."/>
            <person name="Pohl T."/>
            <person name="Merkel B.J."/>
            <person name="Hornburger P."/>
            <person name="Mueller R.-W."/>
            <person name="Bruemmer F."/>
            <person name="Labrenz M."/>
            <person name="Spormann A.M."/>
            <person name="Op Den Camp H."/>
            <person name="Overmann J."/>
            <person name="Amann R."/>
            <person name="Jetten M.S.M."/>
            <person name="Mascher T."/>
            <person name="Medema M.H."/>
            <person name="Devos D.P."/>
            <person name="Kaster A.-K."/>
            <person name="Ovreas L."/>
            <person name="Rohde M."/>
            <person name="Galperin M.Y."/>
            <person name="Jogler C."/>
        </authorList>
    </citation>
    <scope>NUCLEOTIDE SEQUENCE [LARGE SCALE GENOMIC DNA]</scope>
    <source>
        <strain evidence="1 2">Poly59</strain>
    </source>
</reference>
<organism evidence="1 2">
    <name type="scientific">Rubripirellula reticaptiva</name>
    <dbReference type="NCBI Taxonomy" id="2528013"/>
    <lineage>
        <taxon>Bacteria</taxon>
        <taxon>Pseudomonadati</taxon>
        <taxon>Planctomycetota</taxon>
        <taxon>Planctomycetia</taxon>
        <taxon>Pirellulales</taxon>
        <taxon>Pirellulaceae</taxon>
        <taxon>Rubripirellula</taxon>
    </lineage>
</organism>
<dbReference type="Pfam" id="PF14019">
    <property type="entry name" value="DUF4235"/>
    <property type="match status" value="1"/>
</dbReference>
<dbReference type="EMBL" id="SJPX01000003">
    <property type="protein sequence ID" value="TWU51264.1"/>
    <property type="molecule type" value="Genomic_DNA"/>
</dbReference>
<dbReference type="RefSeq" id="WP_390621485.1">
    <property type="nucleotide sequence ID" value="NZ_SJPX01000003.1"/>
</dbReference>
<name>A0A5C6ESD2_9BACT</name>
<accession>A0A5C6ESD2</accession>